<comment type="caution">
    <text evidence="1">The sequence shown here is derived from an EMBL/GenBank/DDBJ whole genome shotgun (WGS) entry which is preliminary data.</text>
</comment>
<dbReference type="Proteomes" id="UP000036122">
    <property type="component" value="Unassembled WGS sequence"/>
</dbReference>
<dbReference type="AlphaFoldDB" id="A0A0J1A8V6"/>
<accession>A0A0J1A8V6</accession>
<gene>
    <name evidence="1" type="ORF">T630_2254</name>
</gene>
<evidence type="ECO:0000313" key="1">
    <source>
        <dbReference type="EMBL" id="KLT91077.1"/>
    </source>
</evidence>
<protein>
    <submittedName>
        <fullName evidence="1">Uncharacterized protein</fullName>
    </submittedName>
</protein>
<sequence length="235" mass="26456">MTTTAYDTHFMASDIAFTVNRTEVTLNIPFRKVKRLGDIVFGMAGCLFCMRDFSEALIDFILQNKTQFELPRSILEKTNSDFIALIYLSGSCLKVSKMVNDTEFTIENITNVPTVIGSGSFHTQHIIHDCPNAIAVVLEAIKYDQYTAGEVKYCSIKREEVHNLEAPIMSTTLNNQIQMLQTEIAETNHLVGNGNTYHANTETYHHGEPVKISTELGLQMFQHSLTNVRNKLTSN</sequence>
<organism evidence="1 2">
    <name type="scientific">Acinetobacter baumannii MRSN 3527</name>
    <dbReference type="NCBI Taxonomy" id="1409923"/>
    <lineage>
        <taxon>Bacteria</taxon>
        <taxon>Pseudomonadati</taxon>
        <taxon>Pseudomonadota</taxon>
        <taxon>Gammaproteobacteria</taxon>
        <taxon>Moraxellales</taxon>
        <taxon>Moraxellaceae</taxon>
        <taxon>Acinetobacter</taxon>
        <taxon>Acinetobacter calcoaceticus/baumannii complex</taxon>
    </lineage>
</organism>
<dbReference type="RefSeq" id="WP_000213842.1">
    <property type="nucleotide sequence ID" value="NZ_JPHZ01000007.1"/>
</dbReference>
<dbReference type="PATRIC" id="fig|1409923.3.peg.412"/>
<reference evidence="1 2" key="1">
    <citation type="submission" date="2014-07" db="EMBL/GenBank/DDBJ databases">
        <authorList>
            <person name="Harkins D.M."/>
            <person name="Lesho E."/>
            <person name="Waterman P.E."/>
            <person name="Chan A."/>
            <person name="Fouts D.E."/>
        </authorList>
    </citation>
    <scope>NUCLEOTIDE SEQUENCE [LARGE SCALE GENOMIC DNA]</scope>
    <source>
        <strain evidence="1 2">MRSN 3527</strain>
    </source>
</reference>
<dbReference type="EMBL" id="JPHZ01000007">
    <property type="protein sequence ID" value="KLT91077.1"/>
    <property type="molecule type" value="Genomic_DNA"/>
</dbReference>
<evidence type="ECO:0000313" key="2">
    <source>
        <dbReference type="Proteomes" id="UP000036122"/>
    </source>
</evidence>
<name>A0A0J1A8V6_ACIBA</name>
<proteinExistence type="predicted"/>